<protein>
    <submittedName>
        <fullName evidence="2">Uncharacterized protein</fullName>
    </submittedName>
</protein>
<reference evidence="2 3" key="1">
    <citation type="journal article" date="2020" name="Front. Plant Sci.">
        <title>Isolation of Rhizosphere Bacteria That Improve Quality and Water Stress Tolerance in Greenhouse Ornamentals.</title>
        <authorList>
            <person name="Nordstedt N.P."/>
            <person name="Jones M.L."/>
        </authorList>
    </citation>
    <scope>NUCLEOTIDE SEQUENCE [LARGE SCALE GENOMIC DNA]</scope>
    <source>
        <strain evidence="2 3">C7D2</strain>
    </source>
</reference>
<comment type="caution">
    <text evidence="2">The sequence shown here is derived from an EMBL/GenBank/DDBJ whole genome shotgun (WGS) entry which is preliminary data.</text>
</comment>
<name>A0A7Y6DHJ7_9PSED</name>
<dbReference type="AlphaFoldDB" id="A0A7Y6DHJ7"/>
<dbReference type="RefSeq" id="WP_175362583.1">
    <property type="nucleotide sequence ID" value="NZ_JABFMR010000008.1"/>
</dbReference>
<evidence type="ECO:0000256" key="1">
    <source>
        <dbReference type="SAM" id="SignalP"/>
    </source>
</evidence>
<feature type="chain" id="PRO_5030529288" evidence="1">
    <location>
        <begin position="20"/>
        <end position="383"/>
    </location>
</feature>
<organism evidence="2 3">
    <name type="scientific">Pseudomonas corrugata</name>
    <dbReference type="NCBI Taxonomy" id="47879"/>
    <lineage>
        <taxon>Bacteria</taxon>
        <taxon>Pseudomonadati</taxon>
        <taxon>Pseudomonadota</taxon>
        <taxon>Gammaproteobacteria</taxon>
        <taxon>Pseudomonadales</taxon>
        <taxon>Pseudomonadaceae</taxon>
        <taxon>Pseudomonas</taxon>
    </lineage>
</organism>
<keyword evidence="1" id="KW-0732">Signal</keyword>
<feature type="signal peptide" evidence="1">
    <location>
        <begin position="1"/>
        <end position="19"/>
    </location>
</feature>
<sequence length="383" mass="40896">MKRATPVFFMMLLASPAVAGEPVSVYQREDGLYVRSELDADNYLVRKVELGNNRETGNQVVNFAGARVVPRSGDFVLNHGYLISDERDDIAPIKFNGTYIGANHGANFGVQIRNTGVSKADIGSLWLDGDGTSFTLISAGSGSATFLSESDKPWAYKVEAVGFLKPRAGGPALAVDSQQRVQIYPSVRRVSLSVDPATSVDELSPTDKLDVTETYDILTPGTGDRAATVEIRYSFHSTSTTINTKVTALTELDGFSIGGVQAAPLNGIGSPLMQKVKGVARFAGWQDISGTVELQRIPTQGTSEMSQKSGNGSIVFGLTVGIEKALLNGKRVGPAPVVMLSAAKKQYPIAIEPGTGGFNGVLHAGDVVEVQAYRRYWMGDNEK</sequence>
<evidence type="ECO:0000313" key="3">
    <source>
        <dbReference type="Proteomes" id="UP000536720"/>
    </source>
</evidence>
<proteinExistence type="predicted"/>
<dbReference type="EMBL" id="JABFMR010000008">
    <property type="protein sequence ID" value="NUT87179.1"/>
    <property type="molecule type" value="Genomic_DNA"/>
</dbReference>
<gene>
    <name evidence="2" type="ORF">HNO91_12150</name>
</gene>
<accession>A0A7Y6DHJ7</accession>
<dbReference type="Proteomes" id="UP000536720">
    <property type="component" value="Unassembled WGS sequence"/>
</dbReference>
<evidence type="ECO:0000313" key="2">
    <source>
        <dbReference type="EMBL" id="NUT87179.1"/>
    </source>
</evidence>